<evidence type="ECO:0000256" key="2">
    <source>
        <dbReference type="SAM" id="Phobius"/>
    </source>
</evidence>
<name>A0A0P9GKX9_RHOGW</name>
<dbReference type="Gene3D" id="2.40.40.10">
    <property type="entry name" value="RlpA-like domain"/>
    <property type="match status" value="1"/>
</dbReference>
<sequence length="366" mass="36156">MTKKRWLLVGGGAVLILIIIVAVIAIYMNSNSATSSAESDLAEDSPPSSISKSAGTSTSGVSGTASSASMSEGSVDGASASGGPASAVSASEALSSHLQLGPSSAAASASPPGAASVGGHDQETWATATPSRAESPAGARSTTAAPAATGSAPLGPAVGGSRSPDSTAVFLDPTVSVVPRPAPRPAASASSPLASGVANVGWTGSTQTTSSAEQGAVAKISTTATWFSAGREPDSSLFVIVADQHLSACQQTFADADMVAAVAPDIFGSDGSTVSTLCGAELHVWQPDSNVTISVKIGDVCNACPTPTALDLYQSAFLALAPGGADDAAAALDAGVLAVQWWFADTKVQQTLDFGFEEWAAAGRRE</sequence>
<keyword evidence="4" id="KW-1185">Reference proteome</keyword>
<feature type="compositionally biased region" description="Low complexity" evidence="1">
    <location>
        <begin position="99"/>
        <end position="119"/>
    </location>
</feature>
<dbReference type="EMBL" id="KQ474081">
    <property type="protein sequence ID" value="KPV74107.1"/>
    <property type="molecule type" value="Genomic_DNA"/>
</dbReference>
<feature type="transmembrane region" description="Helical" evidence="2">
    <location>
        <begin position="7"/>
        <end position="28"/>
    </location>
</feature>
<keyword evidence="2" id="KW-0472">Membrane</keyword>
<accession>A0A0P9GKX9</accession>
<dbReference type="RefSeq" id="XP_018270156.1">
    <property type="nucleotide sequence ID" value="XM_018415283.1"/>
</dbReference>
<dbReference type="OrthoDB" id="406505at2759"/>
<gene>
    <name evidence="3" type="ORF">RHOBADRAFT_50004</name>
</gene>
<proteinExistence type="predicted"/>
<dbReference type="OMA" id="TIATWFA"/>
<feature type="compositionally biased region" description="Low complexity" evidence="1">
    <location>
        <begin position="135"/>
        <end position="156"/>
    </location>
</feature>
<evidence type="ECO:0000256" key="1">
    <source>
        <dbReference type="SAM" id="MobiDB-lite"/>
    </source>
</evidence>
<reference evidence="3 4" key="1">
    <citation type="journal article" date="2015" name="Front. Microbiol.">
        <title>Genome sequence of the plant growth promoting endophytic yeast Rhodotorula graminis WP1.</title>
        <authorList>
            <person name="Firrincieli A."/>
            <person name="Otillar R."/>
            <person name="Salamov A."/>
            <person name="Schmutz J."/>
            <person name="Khan Z."/>
            <person name="Redman R.S."/>
            <person name="Fleck N.D."/>
            <person name="Lindquist E."/>
            <person name="Grigoriev I.V."/>
            <person name="Doty S.L."/>
        </authorList>
    </citation>
    <scope>NUCLEOTIDE SEQUENCE [LARGE SCALE GENOMIC DNA]</scope>
    <source>
        <strain evidence="3 4">WP1</strain>
    </source>
</reference>
<dbReference type="GeneID" id="28975731"/>
<dbReference type="InterPro" id="IPR036908">
    <property type="entry name" value="RlpA-like_sf"/>
</dbReference>
<dbReference type="SUPFAM" id="SSF50685">
    <property type="entry name" value="Barwin-like endoglucanases"/>
    <property type="match status" value="1"/>
</dbReference>
<evidence type="ECO:0000313" key="4">
    <source>
        <dbReference type="Proteomes" id="UP000053890"/>
    </source>
</evidence>
<organism evidence="3 4">
    <name type="scientific">Rhodotorula graminis (strain WP1)</name>
    <dbReference type="NCBI Taxonomy" id="578459"/>
    <lineage>
        <taxon>Eukaryota</taxon>
        <taxon>Fungi</taxon>
        <taxon>Dikarya</taxon>
        <taxon>Basidiomycota</taxon>
        <taxon>Pucciniomycotina</taxon>
        <taxon>Microbotryomycetes</taxon>
        <taxon>Sporidiobolales</taxon>
        <taxon>Sporidiobolaceae</taxon>
        <taxon>Rhodotorula</taxon>
    </lineage>
</organism>
<feature type="compositionally biased region" description="Low complexity" evidence="1">
    <location>
        <begin position="45"/>
        <end position="86"/>
    </location>
</feature>
<dbReference type="Proteomes" id="UP000053890">
    <property type="component" value="Unassembled WGS sequence"/>
</dbReference>
<feature type="region of interest" description="Disordered" evidence="1">
    <location>
        <begin position="37"/>
        <end position="86"/>
    </location>
</feature>
<dbReference type="STRING" id="578459.A0A0P9GKX9"/>
<evidence type="ECO:0000313" key="3">
    <source>
        <dbReference type="EMBL" id="KPV74107.1"/>
    </source>
</evidence>
<evidence type="ECO:0008006" key="5">
    <source>
        <dbReference type="Google" id="ProtNLM"/>
    </source>
</evidence>
<dbReference type="AlphaFoldDB" id="A0A0P9GKX9"/>
<keyword evidence="2" id="KW-0812">Transmembrane</keyword>
<keyword evidence="2" id="KW-1133">Transmembrane helix</keyword>
<protein>
    <recommendedName>
        <fullName evidence="5">RlpA-like protein double-psi beta-barrel domain-containing protein</fullName>
    </recommendedName>
</protein>
<feature type="region of interest" description="Disordered" evidence="1">
    <location>
        <begin position="99"/>
        <end position="166"/>
    </location>
</feature>